<gene>
    <name evidence="2" type="ORF">F5X71_34035</name>
</gene>
<proteinExistence type="predicted"/>
<protein>
    <submittedName>
        <fullName evidence="2">Uncharacterized protein</fullName>
    </submittedName>
</protein>
<dbReference type="AlphaFoldDB" id="A0A6G9Y0S1"/>
<feature type="region of interest" description="Disordered" evidence="1">
    <location>
        <begin position="63"/>
        <end position="117"/>
    </location>
</feature>
<name>A0A6G9Y0S1_NOCBR</name>
<evidence type="ECO:0000256" key="1">
    <source>
        <dbReference type="SAM" id="MobiDB-lite"/>
    </source>
</evidence>
<organism evidence="2 3">
    <name type="scientific">Nocardia brasiliensis</name>
    <dbReference type="NCBI Taxonomy" id="37326"/>
    <lineage>
        <taxon>Bacteria</taxon>
        <taxon>Bacillati</taxon>
        <taxon>Actinomycetota</taxon>
        <taxon>Actinomycetes</taxon>
        <taxon>Mycobacteriales</taxon>
        <taxon>Nocardiaceae</taxon>
        <taxon>Nocardia</taxon>
    </lineage>
</organism>
<sequence>MTTFATLLFVAAFGYLVYRYLPRGTERAFRLERFHPRTPVSDRPASYYDERRRYTDLAAIYGRNDVPETTATPQHQATPETGAEPERSARRLTSVRTESATPRRATTHSSALDRKAS</sequence>
<feature type="compositionally biased region" description="Polar residues" evidence="1">
    <location>
        <begin position="67"/>
        <end position="79"/>
    </location>
</feature>
<reference evidence="2 3" key="1">
    <citation type="journal article" date="2019" name="ACS Chem. Biol.">
        <title>Identification and Mobilization of a Cryptic Antibiotic Biosynthesis Gene Locus from a Human-Pathogenic Nocardia Isolate.</title>
        <authorList>
            <person name="Herisse M."/>
            <person name="Ishida K."/>
            <person name="Porter J.L."/>
            <person name="Howden B."/>
            <person name="Hertweck C."/>
            <person name="Stinear T.P."/>
            <person name="Pidot S.J."/>
        </authorList>
    </citation>
    <scope>NUCLEOTIDE SEQUENCE [LARGE SCALE GENOMIC DNA]</scope>
    <source>
        <strain evidence="2 3">AUSMDU00024985</strain>
    </source>
</reference>
<dbReference type="RefSeq" id="WP_167465680.1">
    <property type="nucleotide sequence ID" value="NZ_CP046171.1"/>
</dbReference>
<evidence type="ECO:0000313" key="2">
    <source>
        <dbReference type="EMBL" id="QIS06663.1"/>
    </source>
</evidence>
<dbReference type="EMBL" id="CP046171">
    <property type="protein sequence ID" value="QIS06663.1"/>
    <property type="molecule type" value="Genomic_DNA"/>
</dbReference>
<accession>A0A6G9Y0S1</accession>
<evidence type="ECO:0000313" key="3">
    <source>
        <dbReference type="Proteomes" id="UP000501705"/>
    </source>
</evidence>
<dbReference type="Proteomes" id="UP000501705">
    <property type="component" value="Chromosome"/>
</dbReference>